<evidence type="ECO:0000256" key="1">
    <source>
        <dbReference type="SAM" id="MobiDB-lite"/>
    </source>
</evidence>
<name>A0A1G9DM16_9ACTN</name>
<accession>A0A1G9DM16</accession>
<evidence type="ECO:0000313" key="3">
    <source>
        <dbReference type="EMBL" id="SDK64931.1"/>
    </source>
</evidence>
<proteinExistence type="predicted"/>
<dbReference type="Gene3D" id="1.20.120.520">
    <property type="entry name" value="nmb1532 protein domain like"/>
    <property type="match status" value="1"/>
</dbReference>
<sequence>MPQSDSPQPEQDTEEQDTVQEDTDLIRVIEADHRAFESAFQQLEASADEPVGRKALVDHVIAELVRHSVVQEQFVHPVIRRRFDDGEAVVERELAAYAEAEEVMKALDALGPADFDFEPLLERLIAGVRSHSAEEEAGLLPRLAAACDAEELQDLGFKVRAAKSYAPTRPHPHAPDSTPANLVIGPGVGLVDHIRDALGNRDV</sequence>
<feature type="compositionally biased region" description="Acidic residues" evidence="1">
    <location>
        <begin position="11"/>
        <end position="23"/>
    </location>
</feature>
<dbReference type="STRING" id="380244.SAMN05216298_0977"/>
<organism evidence="3 4">
    <name type="scientific">Glycomyces sambucus</name>
    <dbReference type="NCBI Taxonomy" id="380244"/>
    <lineage>
        <taxon>Bacteria</taxon>
        <taxon>Bacillati</taxon>
        <taxon>Actinomycetota</taxon>
        <taxon>Actinomycetes</taxon>
        <taxon>Glycomycetales</taxon>
        <taxon>Glycomycetaceae</taxon>
        <taxon>Glycomyces</taxon>
    </lineage>
</organism>
<feature type="region of interest" description="Disordered" evidence="1">
    <location>
        <begin position="1"/>
        <end position="24"/>
    </location>
</feature>
<dbReference type="Proteomes" id="UP000198662">
    <property type="component" value="Unassembled WGS sequence"/>
</dbReference>
<evidence type="ECO:0000313" key="4">
    <source>
        <dbReference type="Proteomes" id="UP000198662"/>
    </source>
</evidence>
<keyword evidence="4" id="KW-1185">Reference proteome</keyword>
<dbReference type="OrthoDB" id="9793637at2"/>
<reference evidence="4" key="1">
    <citation type="submission" date="2016-10" db="EMBL/GenBank/DDBJ databases">
        <authorList>
            <person name="Varghese N."/>
            <person name="Submissions S."/>
        </authorList>
    </citation>
    <scope>NUCLEOTIDE SEQUENCE [LARGE SCALE GENOMIC DNA]</scope>
    <source>
        <strain evidence="4">CGMCC 4.3147</strain>
    </source>
</reference>
<dbReference type="AlphaFoldDB" id="A0A1G9DM16"/>
<dbReference type="PANTHER" id="PTHR35585">
    <property type="entry name" value="HHE DOMAIN PROTEIN (AFU_ORTHOLOGUE AFUA_4G00730)"/>
    <property type="match status" value="1"/>
</dbReference>
<dbReference type="Pfam" id="PF01814">
    <property type="entry name" value="Hemerythrin"/>
    <property type="match status" value="1"/>
</dbReference>
<dbReference type="PANTHER" id="PTHR35585:SF1">
    <property type="entry name" value="HHE DOMAIN PROTEIN (AFU_ORTHOLOGUE AFUA_4G00730)"/>
    <property type="match status" value="1"/>
</dbReference>
<protein>
    <submittedName>
        <fullName evidence="3">Hemerythrin HHE cation binding domain-containing protein</fullName>
    </submittedName>
</protein>
<feature type="domain" description="Hemerythrin-like" evidence="2">
    <location>
        <begin position="25"/>
        <end position="143"/>
    </location>
</feature>
<gene>
    <name evidence="3" type="ORF">SAMN05216298_0977</name>
</gene>
<dbReference type="RefSeq" id="WP_091043627.1">
    <property type="nucleotide sequence ID" value="NZ_FNGF01000001.1"/>
</dbReference>
<evidence type="ECO:0000259" key="2">
    <source>
        <dbReference type="Pfam" id="PF01814"/>
    </source>
</evidence>
<dbReference type="InterPro" id="IPR012312">
    <property type="entry name" value="Hemerythrin-like"/>
</dbReference>
<dbReference type="EMBL" id="FNGF01000001">
    <property type="protein sequence ID" value="SDK64931.1"/>
    <property type="molecule type" value="Genomic_DNA"/>
</dbReference>